<comment type="similarity">
    <text evidence="1">Belongs to the ABC transporter superfamily.</text>
</comment>
<sequence length="270" mass="29453">MNAMTIPTDFRGNKGTMPPAILAEQVSLRVGGAKDILAGIDLAVRDGEFVAIVGPSGCGKTTFLNMVAGLQPFTSGRLTVAGSSPKAGRRDSAYALARDALLPWRDALGNVELALQVRGVDKDERRRKATEALAKVGLADALHRHPAQLSQGMRQRVALARTLVTEPRFLILDEPFAALDAQTRIRMQELLLSLLKQFSGTMLIVTHDIAEAITLADRVVVFGPRPSRVTAIYEVGLGARERNIGELRADPQFSRLFEAIWNDIEKDFEL</sequence>
<evidence type="ECO:0000256" key="2">
    <source>
        <dbReference type="ARBA" id="ARBA00022448"/>
    </source>
</evidence>
<evidence type="ECO:0000313" key="6">
    <source>
        <dbReference type="EMBL" id="PWJ86128.1"/>
    </source>
</evidence>
<evidence type="ECO:0000256" key="1">
    <source>
        <dbReference type="ARBA" id="ARBA00005417"/>
    </source>
</evidence>
<dbReference type="SMART" id="SM00382">
    <property type="entry name" value="AAA"/>
    <property type="match status" value="1"/>
</dbReference>
<protein>
    <submittedName>
        <fullName evidence="6">NitT/TauT family transport system ATP-binding protein</fullName>
    </submittedName>
</protein>
<dbReference type="InterPro" id="IPR003593">
    <property type="entry name" value="AAA+_ATPase"/>
</dbReference>
<dbReference type="Pfam" id="PF00005">
    <property type="entry name" value="ABC_tran"/>
    <property type="match status" value="1"/>
</dbReference>
<feature type="domain" description="ABC transporter" evidence="5">
    <location>
        <begin position="21"/>
        <end position="249"/>
    </location>
</feature>
<dbReference type="RefSeq" id="WP_109611170.1">
    <property type="nucleotide sequence ID" value="NZ_QGGG01000001.1"/>
</dbReference>
<dbReference type="PROSITE" id="PS00211">
    <property type="entry name" value="ABC_TRANSPORTER_1"/>
    <property type="match status" value="1"/>
</dbReference>
<keyword evidence="7" id="KW-1185">Reference proteome</keyword>
<dbReference type="PANTHER" id="PTHR42788">
    <property type="entry name" value="TAURINE IMPORT ATP-BINDING PROTEIN-RELATED"/>
    <property type="match status" value="1"/>
</dbReference>
<dbReference type="PROSITE" id="PS50893">
    <property type="entry name" value="ABC_TRANSPORTER_2"/>
    <property type="match status" value="1"/>
</dbReference>
<keyword evidence="3" id="KW-0547">Nucleotide-binding</keyword>
<dbReference type="InterPro" id="IPR050166">
    <property type="entry name" value="ABC_transporter_ATP-bind"/>
</dbReference>
<dbReference type="CDD" id="cd03293">
    <property type="entry name" value="ABC_NrtD_SsuB_transporters"/>
    <property type="match status" value="1"/>
</dbReference>
<dbReference type="InterPro" id="IPR027417">
    <property type="entry name" value="P-loop_NTPase"/>
</dbReference>
<evidence type="ECO:0000256" key="4">
    <source>
        <dbReference type="ARBA" id="ARBA00022840"/>
    </source>
</evidence>
<name>A0A316C9F3_PSESE</name>
<dbReference type="InterPro" id="IPR003439">
    <property type="entry name" value="ABC_transporter-like_ATP-bd"/>
</dbReference>
<keyword evidence="4 6" id="KW-0067">ATP-binding</keyword>
<dbReference type="EMBL" id="QGGG01000001">
    <property type="protein sequence ID" value="PWJ86128.1"/>
    <property type="molecule type" value="Genomic_DNA"/>
</dbReference>
<dbReference type="Gene3D" id="3.40.50.300">
    <property type="entry name" value="P-loop containing nucleotide triphosphate hydrolases"/>
    <property type="match status" value="1"/>
</dbReference>
<evidence type="ECO:0000313" key="7">
    <source>
        <dbReference type="Proteomes" id="UP000245396"/>
    </source>
</evidence>
<dbReference type="GO" id="GO:0016887">
    <property type="term" value="F:ATP hydrolysis activity"/>
    <property type="evidence" value="ECO:0007669"/>
    <property type="project" value="InterPro"/>
</dbReference>
<dbReference type="OrthoDB" id="9807242at2"/>
<dbReference type="Proteomes" id="UP000245396">
    <property type="component" value="Unassembled WGS sequence"/>
</dbReference>
<dbReference type="GO" id="GO:0005524">
    <property type="term" value="F:ATP binding"/>
    <property type="evidence" value="ECO:0007669"/>
    <property type="project" value="UniProtKB-KW"/>
</dbReference>
<gene>
    <name evidence="6" type="ORF">C7441_1016</name>
</gene>
<comment type="caution">
    <text evidence="6">The sequence shown here is derived from an EMBL/GenBank/DDBJ whole genome shotgun (WGS) entry which is preliminary data.</text>
</comment>
<accession>A0A316C9F3</accession>
<evidence type="ECO:0000259" key="5">
    <source>
        <dbReference type="PROSITE" id="PS50893"/>
    </source>
</evidence>
<keyword evidence="2" id="KW-0813">Transport</keyword>
<dbReference type="SUPFAM" id="SSF52540">
    <property type="entry name" value="P-loop containing nucleoside triphosphate hydrolases"/>
    <property type="match status" value="1"/>
</dbReference>
<dbReference type="AlphaFoldDB" id="A0A316C9F3"/>
<dbReference type="InterPro" id="IPR017871">
    <property type="entry name" value="ABC_transporter-like_CS"/>
</dbReference>
<dbReference type="PANTHER" id="PTHR42788:SF13">
    <property type="entry name" value="ALIPHATIC SULFONATES IMPORT ATP-BINDING PROTEIN SSUB"/>
    <property type="match status" value="1"/>
</dbReference>
<reference evidence="6 7" key="1">
    <citation type="submission" date="2018-05" db="EMBL/GenBank/DDBJ databases">
        <title>Genomic Encyclopedia of Type Strains, Phase IV (KMG-IV): sequencing the most valuable type-strain genomes for metagenomic binning, comparative biology and taxonomic classification.</title>
        <authorList>
            <person name="Goeker M."/>
        </authorList>
    </citation>
    <scope>NUCLEOTIDE SEQUENCE [LARGE SCALE GENOMIC DNA]</scope>
    <source>
        <strain evidence="6 7">DSM 6986</strain>
    </source>
</reference>
<organism evidence="6 7">
    <name type="scientific">Pseudaminobacter salicylatoxidans</name>
    <dbReference type="NCBI Taxonomy" id="93369"/>
    <lineage>
        <taxon>Bacteria</taxon>
        <taxon>Pseudomonadati</taxon>
        <taxon>Pseudomonadota</taxon>
        <taxon>Alphaproteobacteria</taxon>
        <taxon>Hyphomicrobiales</taxon>
        <taxon>Phyllobacteriaceae</taxon>
        <taxon>Pseudaminobacter</taxon>
    </lineage>
</organism>
<proteinExistence type="inferred from homology"/>
<evidence type="ECO:0000256" key="3">
    <source>
        <dbReference type="ARBA" id="ARBA00022741"/>
    </source>
</evidence>